<keyword evidence="3" id="KW-0472">Membrane</keyword>
<keyword evidence="3" id="KW-0812">Transmembrane</keyword>
<feature type="compositionally biased region" description="Polar residues" evidence="2">
    <location>
        <begin position="559"/>
        <end position="569"/>
    </location>
</feature>
<sequence length="613" mass="69381">MRFFGNFIISGNPNIPLNDGPPTYTSPNNLRFINVYWPKYETGSHKYIQLGTRPLVSHDYRQARVALWTDHISGLHKPGENGVNSSQDLLDIIDSSTAGVDVRHIFPQPPTPPVIPPYHEKTTITQATKTKTTKARILQSDVDVITQQPITEVVTKVVEVIRYKNKTVYFTESNSAPSSADEGIQMTLTLALTIGIGSAFLFLNLIIIIGICCQRSRVRAELAAVKKVQQQTSLTNTPLLTTETEHAAKSMRKGDAVKILESHLYEKAMQHIDKQASSDKIVRPNADRRIPSEVNILEEGHSKGICDTMSSSRTKINYDTDNDTTDNEIIRGVPQGPAKPPVNMEPDIYALEFDLCNRSISSQHLGEGSLRSSQYSLSSQRTRNRAERPIPRQRTSESLSQLSNQEAGRQVRTPRQQMSPRPRGSPQNEQHFRQPNSAHDSQFIRSLSPGEPATHYNREMAHHNKGMSHQHREMSHANGPVHQQERQPHPYNGETHLHNSRVNPYQRHKSDGHQNYSNEHLNHYNGQQNHHNGHPNHHNGHPNHHNGHPNHYNGHHSPRSISENGQYTDRSLRRQASPRTAEEAHYQTPRRLKYHSEDGLSSDSGVQHMTYQH</sequence>
<evidence type="ECO:0000313" key="5">
    <source>
        <dbReference type="Proteomes" id="UP000593567"/>
    </source>
</evidence>
<gene>
    <name evidence="4" type="ORF">EB796_014454</name>
</gene>
<dbReference type="InterPro" id="IPR029058">
    <property type="entry name" value="AB_hydrolase_fold"/>
</dbReference>
<evidence type="ECO:0000256" key="2">
    <source>
        <dbReference type="SAM" id="MobiDB-lite"/>
    </source>
</evidence>
<organism evidence="4 5">
    <name type="scientific">Bugula neritina</name>
    <name type="common">Brown bryozoan</name>
    <name type="synonym">Sertularia neritina</name>
    <dbReference type="NCBI Taxonomy" id="10212"/>
    <lineage>
        <taxon>Eukaryota</taxon>
        <taxon>Metazoa</taxon>
        <taxon>Spiralia</taxon>
        <taxon>Lophotrochozoa</taxon>
        <taxon>Bryozoa</taxon>
        <taxon>Gymnolaemata</taxon>
        <taxon>Cheilostomatida</taxon>
        <taxon>Flustrina</taxon>
        <taxon>Buguloidea</taxon>
        <taxon>Bugulidae</taxon>
        <taxon>Bugula</taxon>
    </lineage>
</organism>
<dbReference type="SUPFAM" id="SSF53474">
    <property type="entry name" value="alpha/beta-Hydrolases"/>
    <property type="match status" value="1"/>
</dbReference>
<comment type="caution">
    <text evidence="4">The sequence shown here is derived from an EMBL/GenBank/DDBJ whole genome shotgun (WGS) entry which is preliminary data.</text>
</comment>
<feature type="region of interest" description="Disordered" evidence="2">
    <location>
        <begin position="365"/>
        <end position="613"/>
    </location>
</feature>
<accession>A0A7J7JME1</accession>
<dbReference type="Gene3D" id="3.40.50.1820">
    <property type="entry name" value="alpha/beta hydrolase"/>
    <property type="match status" value="1"/>
</dbReference>
<feature type="compositionally biased region" description="Polar residues" evidence="2">
    <location>
        <begin position="599"/>
        <end position="613"/>
    </location>
</feature>
<feature type="compositionally biased region" description="Low complexity" evidence="2">
    <location>
        <begin position="369"/>
        <end position="381"/>
    </location>
</feature>
<feature type="region of interest" description="Disordered" evidence="2">
    <location>
        <begin position="313"/>
        <end position="344"/>
    </location>
</feature>
<keyword evidence="3" id="KW-1133">Transmembrane helix</keyword>
<reference evidence="4" key="1">
    <citation type="submission" date="2020-06" db="EMBL/GenBank/DDBJ databases">
        <title>Draft genome of Bugula neritina, a colonial animal packing powerful symbionts and potential medicines.</title>
        <authorList>
            <person name="Rayko M."/>
        </authorList>
    </citation>
    <scope>NUCLEOTIDE SEQUENCE [LARGE SCALE GENOMIC DNA]</scope>
    <source>
        <strain evidence="4">Kwan_BN1</strain>
    </source>
</reference>
<dbReference type="EMBL" id="VXIV02002117">
    <property type="protein sequence ID" value="KAF6027235.1"/>
    <property type="molecule type" value="Genomic_DNA"/>
</dbReference>
<feature type="compositionally biased region" description="Basic residues" evidence="2">
    <location>
        <begin position="531"/>
        <end position="558"/>
    </location>
</feature>
<proteinExistence type="inferred from homology"/>
<evidence type="ECO:0000313" key="4">
    <source>
        <dbReference type="EMBL" id="KAF6027235.1"/>
    </source>
</evidence>
<evidence type="ECO:0000256" key="1">
    <source>
        <dbReference type="ARBA" id="ARBA00005964"/>
    </source>
</evidence>
<dbReference type="Proteomes" id="UP000593567">
    <property type="component" value="Unassembled WGS sequence"/>
</dbReference>
<keyword evidence="5" id="KW-1185">Reference proteome</keyword>
<evidence type="ECO:0000256" key="3">
    <source>
        <dbReference type="SAM" id="Phobius"/>
    </source>
</evidence>
<name>A0A7J7JME1_BUGNE</name>
<comment type="similarity">
    <text evidence="1">Belongs to the type-B carboxylesterase/lipase family.</text>
</comment>
<protein>
    <submittedName>
        <fullName evidence="4">NLG-3</fullName>
    </submittedName>
</protein>
<feature type="transmembrane region" description="Helical" evidence="3">
    <location>
        <begin position="188"/>
        <end position="211"/>
    </location>
</feature>
<feature type="compositionally biased region" description="Polar residues" evidence="2">
    <location>
        <begin position="396"/>
        <end position="445"/>
    </location>
</feature>
<dbReference type="PANTHER" id="PTHR43903">
    <property type="entry name" value="NEUROLIGIN"/>
    <property type="match status" value="1"/>
</dbReference>
<dbReference type="InterPro" id="IPR051093">
    <property type="entry name" value="Neuroligin/BSAL"/>
</dbReference>
<dbReference type="AlphaFoldDB" id="A0A7J7JME1"/>